<dbReference type="InterPro" id="IPR041267">
    <property type="entry name" value="NLRP_HD2"/>
</dbReference>
<dbReference type="Pfam" id="PF17776">
    <property type="entry name" value="NLRC4_HD2"/>
    <property type="match status" value="1"/>
</dbReference>
<evidence type="ECO:0000256" key="3">
    <source>
        <dbReference type="ARBA" id="ARBA00022614"/>
    </source>
</evidence>
<gene>
    <name evidence="8" type="ORF">H4Q32_028874</name>
</gene>
<evidence type="ECO:0000256" key="5">
    <source>
        <dbReference type="ARBA" id="ARBA00022741"/>
    </source>
</evidence>
<evidence type="ECO:0000256" key="2">
    <source>
        <dbReference type="ARBA" id="ARBA00022490"/>
    </source>
</evidence>
<evidence type="ECO:0000313" key="8">
    <source>
        <dbReference type="EMBL" id="KAI2645360.1"/>
    </source>
</evidence>
<evidence type="ECO:0000256" key="4">
    <source>
        <dbReference type="ARBA" id="ARBA00022737"/>
    </source>
</evidence>
<protein>
    <submittedName>
        <fullName evidence="8">Protein NLRC3</fullName>
    </submittedName>
</protein>
<dbReference type="InterPro" id="IPR001611">
    <property type="entry name" value="Leu-rich_rpt"/>
</dbReference>
<accession>A0ABQ8L4L9</accession>
<dbReference type="Gene3D" id="3.80.10.10">
    <property type="entry name" value="Ribonuclease Inhibitor"/>
    <property type="match status" value="1"/>
</dbReference>
<dbReference type="InterPro" id="IPR007111">
    <property type="entry name" value="NACHT_NTPase"/>
</dbReference>
<dbReference type="Pfam" id="PF05729">
    <property type="entry name" value="NACHT"/>
    <property type="match status" value="1"/>
</dbReference>
<keyword evidence="5" id="KW-0547">Nucleotide-binding</keyword>
<dbReference type="Pfam" id="PF17779">
    <property type="entry name" value="WHD_NOD2"/>
    <property type="match status" value="1"/>
</dbReference>
<dbReference type="SUPFAM" id="SSF52047">
    <property type="entry name" value="RNI-like"/>
    <property type="match status" value="1"/>
</dbReference>
<keyword evidence="6" id="KW-0067">ATP-binding</keyword>
<dbReference type="Pfam" id="PF13516">
    <property type="entry name" value="LRR_6"/>
    <property type="match status" value="1"/>
</dbReference>
<dbReference type="PROSITE" id="PS50837">
    <property type="entry name" value="NACHT"/>
    <property type="match status" value="1"/>
</dbReference>
<dbReference type="SMART" id="SM00368">
    <property type="entry name" value="LRR_RI"/>
    <property type="match status" value="1"/>
</dbReference>
<evidence type="ECO:0000259" key="7">
    <source>
        <dbReference type="PROSITE" id="PS50837"/>
    </source>
</evidence>
<dbReference type="InterPro" id="IPR032675">
    <property type="entry name" value="LRR_dom_sf"/>
</dbReference>
<dbReference type="InterPro" id="IPR051261">
    <property type="entry name" value="NLR"/>
</dbReference>
<comment type="caution">
    <text evidence="8">The sequence shown here is derived from an EMBL/GenBank/DDBJ whole genome shotgun (WGS) entry which is preliminary data.</text>
</comment>
<dbReference type="PANTHER" id="PTHR24106">
    <property type="entry name" value="NACHT, LRR AND CARD DOMAINS-CONTAINING"/>
    <property type="match status" value="1"/>
</dbReference>
<organism evidence="8 9">
    <name type="scientific">Labeo rohita</name>
    <name type="common">Indian major carp</name>
    <name type="synonym">Cyprinus rohita</name>
    <dbReference type="NCBI Taxonomy" id="84645"/>
    <lineage>
        <taxon>Eukaryota</taxon>
        <taxon>Metazoa</taxon>
        <taxon>Chordata</taxon>
        <taxon>Craniata</taxon>
        <taxon>Vertebrata</taxon>
        <taxon>Euteleostomi</taxon>
        <taxon>Actinopterygii</taxon>
        <taxon>Neopterygii</taxon>
        <taxon>Teleostei</taxon>
        <taxon>Ostariophysi</taxon>
        <taxon>Cypriniformes</taxon>
        <taxon>Cyprinidae</taxon>
        <taxon>Labeoninae</taxon>
        <taxon>Labeonini</taxon>
        <taxon>Labeo</taxon>
    </lineage>
</organism>
<dbReference type="EMBL" id="JACTAM010002274">
    <property type="protein sequence ID" value="KAI2645360.1"/>
    <property type="molecule type" value="Genomic_DNA"/>
</dbReference>
<keyword evidence="4" id="KW-0677">Repeat</keyword>
<keyword evidence="9" id="KW-1185">Reference proteome</keyword>
<evidence type="ECO:0000256" key="1">
    <source>
        <dbReference type="ARBA" id="ARBA00004496"/>
    </source>
</evidence>
<comment type="subcellular location">
    <subcellularLocation>
        <location evidence="1">Cytoplasm</location>
    </subcellularLocation>
</comment>
<dbReference type="Gene3D" id="3.40.50.300">
    <property type="entry name" value="P-loop containing nucleotide triphosphate hydrolases"/>
    <property type="match status" value="1"/>
</dbReference>
<feature type="domain" description="NACHT" evidence="7">
    <location>
        <begin position="17"/>
        <end position="151"/>
    </location>
</feature>
<proteinExistence type="predicted"/>
<evidence type="ECO:0000313" key="9">
    <source>
        <dbReference type="Proteomes" id="UP000830375"/>
    </source>
</evidence>
<name>A0ABQ8L4L9_LABRO</name>
<reference evidence="8 9" key="1">
    <citation type="submission" date="2022-01" db="EMBL/GenBank/DDBJ databases">
        <title>A high-quality chromosome-level genome assembly of rohu carp, Labeo rohita.</title>
        <authorList>
            <person name="Arick M.A. II"/>
            <person name="Hsu C.-Y."/>
            <person name="Magbanua Z."/>
            <person name="Pechanova O."/>
            <person name="Grover C."/>
            <person name="Miller E."/>
            <person name="Thrash A."/>
            <person name="Ezzel L."/>
            <person name="Alam S."/>
            <person name="Benzie J."/>
            <person name="Hamilton M."/>
            <person name="Karsi A."/>
            <person name="Lawrence M.L."/>
            <person name="Peterson D.G."/>
        </authorList>
    </citation>
    <scope>NUCLEOTIDE SEQUENCE [LARGE SCALE GENOMIC DNA]</scope>
    <source>
        <strain evidence="9">BAU-BD-2019</strain>
        <tissue evidence="8">Blood</tissue>
    </source>
</reference>
<evidence type="ECO:0000256" key="6">
    <source>
        <dbReference type="ARBA" id="ARBA00022840"/>
    </source>
</evidence>
<keyword evidence="3" id="KW-0433">Leucine-rich repeat</keyword>
<dbReference type="InterPro" id="IPR027417">
    <property type="entry name" value="P-loop_NTPase"/>
</dbReference>
<keyword evidence="2" id="KW-0963">Cytoplasm</keyword>
<dbReference type="Proteomes" id="UP000830375">
    <property type="component" value="Unassembled WGS sequence"/>
</dbReference>
<sequence length="559" mass="64718">MKCNDIFTELRKNNEEKIVLTKGIAGIGKTFSVHKFILDWAEGKANQDIDCVFLLPFREINPMTNEDFSLHEFLLEFYSELEGLEKTKLYKECNLAFIFDGLDETCLPLKFNSRSIKVVEKKASVDVLFTNLVKGNLLPSAIIWVTSRPAAANQIPPRYVGLFTEVRGFTDRQKEEYFRKKITDKTLASRIILQIKTSRSLYIMCHIPINMKNQKYDEQEERECAKHLQLNKEMILKLTKLAFEQLKKESVVFYEEDLKKCGIDVIEDTEFTGMIAEIVKKECGLHVKKVFHFVHLSVQEFLAAVHVFLCYLNKNNIKNMQELQFFFDEPEENVTLQDLLQKAIAKAMTSQKGHLDLFLRFLMGITLESSQKLFKDLITHTEDTTKSIRQTIQYVKRVQDEFVISEETSVNLFYCLLELKDHSLYEEIQRYVSSNEHPDRKLSSSMCTVLTYILLMSEKVLNEFNPKMFTSLQENFKRLVPAVRGCRKALFNGCGFDETCCETVSSALQSSNSHLTELDLSCNDLQDSGVKLLYEGLKISHCQLKILRSDIHMNYITNP</sequence>
<dbReference type="InterPro" id="IPR041075">
    <property type="entry name" value="NOD1/2_WH"/>
</dbReference>